<dbReference type="Pfam" id="PF00294">
    <property type="entry name" value="PfkB"/>
    <property type="match status" value="1"/>
</dbReference>
<dbReference type="GO" id="GO:0008865">
    <property type="term" value="F:fructokinase activity"/>
    <property type="evidence" value="ECO:0007669"/>
    <property type="project" value="UniProtKB-ARBA"/>
</dbReference>
<evidence type="ECO:0000256" key="5">
    <source>
        <dbReference type="ARBA" id="ARBA00022840"/>
    </source>
</evidence>
<dbReference type="Proteomes" id="UP000595703">
    <property type="component" value="Chromosome"/>
</dbReference>
<dbReference type="InterPro" id="IPR050306">
    <property type="entry name" value="PfkB_Carbo_kinase"/>
</dbReference>
<dbReference type="AlphaFoldDB" id="A0A7U3VSP4"/>
<reference evidence="8 9" key="4">
    <citation type="journal article" date="2020" name="Sci. Rep.">
        <title>beta-carboline chemical signals induce reveromycin production through a LuxR family regulator in Streptomyces sp. SN-593.</title>
        <authorList>
            <person name="Panthee S."/>
            <person name="Kito N."/>
            <person name="Hayashi T."/>
            <person name="Shimizu T."/>
            <person name="Ishikawa J."/>
            <person name="Hamamoto H."/>
            <person name="Osada H."/>
            <person name="Takahashi S."/>
        </authorList>
    </citation>
    <scope>NUCLEOTIDE SEQUENCE [LARGE SCALE GENOMIC DNA]</scope>
    <source>
        <strain evidence="8 9">SN-593</strain>
    </source>
</reference>
<evidence type="ECO:0000256" key="4">
    <source>
        <dbReference type="ARBA" id="ARBA00022777"/>
    </source>
</evidence>
<dbReference type="InterPro" id="IPR011611">
    <property type="entry name" value="PfkB_dom"/>
</dbReference>
<dbReference type="InterPro" id="IPR002173">
    <property type="entry name" value="Carboh/pur_kinase_PfkB_CS"/>
</dbReference>
<dbReference type="PROSITE" id="PS00584">
    <property type="entry name" value="PFKB_KINASES_2"/>
    <property type="match status" value="1"/>
</dbReference>
<feature type="domain" description="Carbohydrate kinase PfkB" evidence="7">
    <location>
        <begin position="19"/>
        <end position="307"/>
    </location>
</feature>
<evidence type="ECO:0000256" key="3">
    <source>
        <dbReference type="ARBA" id="ARBA00022741"/>
    </source>
</evidence>
<keyword evidence="2 6" id="KW-0808">Transferase</keyword>
<dbReference type="GO" id="GO:0005524">
    <property type="term" value="F:ATP binding"/>
    <property type="evidence" value="ECO:0007669"/>
    <property type="project" value="UniProtKB-KW"/>
</dbReference>
<dbReference type="EMBL" id="AP018365">
    <property type="protein sequence ID" value="BBB02126.1"/>
    <property type="molecule type" value="Genomic_DNA"/>
</dbReference>
<keyword evidence="9" id="KW-1185">Reference proteome</keyword>
<keyword evidence="4 6" id="KW-0418">Kinase</keyword>
<dbReference type="Gene3D" id="3.40.1190.20">
    <property type="match status" value="1"/>
</dbReference>
<dbReference type="InterPro" id="IPR029056">
    <property type="entry name" value="Ribokinase-like"/>
</dbReference>
<organism evidence="8 9">
    <name type="scientific">Actinacidiphila reveromycinica</name>
    <dbReference type="NCBI Taxonomy" id="659352"/>
    <lineage>
        <taxon>Bacteria</taxon>
        <taxon>Bacillati</taxon>
        <taxon>Actinomycetota</taxon>
        <taxon>Actinomycetes</taxon>
        <taxon>Kitasatosporales</taxon>
        <taxon>Streptomycetaceae</taxon>
        <taxon>Actinacidiphila</taxon>
    </lineage>
</organism>
<comment type="similarity">
    <text evidence="1 6">Belongs to the carbohydrate kinase PfkB family.</text>
</comment>
<protein>
    <submittedName>
        <fullName evidence="8">Putative fructokinase</fullName>
    </submittedName>
</protein>
<reference evidence="8 9" key="1">
    <citation type="journal article" date="2010" name="J. Bacteriol.">
        <title>Biochemical characterization of a novel indole prenyltransferase from Streptomyces sp. SN-593.</title>
        <authorList>
            <person name="Takahashi S."/>
            <person name="Takagi H."/>
            <person name="Toyoda A."/>
            <person name="Uramoto M."/>
            <person name="Nogawa T."/>
            <person name="Ueki M."/>
            <person name="Sakaki Y."/>
            <person name="Osada H."/>
        </authorList>
    </citation>
    <scope>NUCLEOTIDE SEQUENCE [LARGE SCALE GENOMIC DNA]</scope>
    <source>
        <strain evidence="8 9">SN-593</strain>
    </source>
</reference>
<dbReference type="InterPro" id="IPR002139">
    <property type="entry name" value="Ribo/fructo_kinase"/>
</dbReference>
<dbReference type="PRINTS" id="PR00990">
    <property type="entry name" value="RIBOKINASE"/>
</dbReference>
<evidence type="ECO:0000256" key="1">
    <source>
        <dbReference type="ARBA" id="ARBA00010688"/>
    </source>
</evidence>
<dbReference type="PANTHER" id="PTHR43085">
    <property type="entry name" value="HEXOKINASE FAMILY MEMBER"/>
    <property type="match status" value="1"/>
</dbReference>
<evidence type="ECO:0000313" key="8">
    <source>
        <dbReference type="EMBL" id="BBB02126.1"/>
    </source>
</evidence>
<gene>
    <name evidence="8" type="ORF">RVR_9858</name>
</gene>
<evidence type="ECO:0000256" key="2">
    <source>
        <dbReference type="ARBA" id="ARBA00022679"/>
    </source>
</evidence>
<reference evidence="8 9" key="2">
    <citation type="journal article" date="2011" name="J. Antibiot.">
        <title>Furaquinocins I and J: novel polyketide isoprenoid hybrid compounds from Streptomyces reveromyceticus SN-593.</title>
        <authorList>
            <person name="Panthee S."/>
            <person name="Takahashi S."/>
            <person name="Takagi H."/>
            <person name="Nogawa T."/>
            <person name="Oowada E."/>
            <person name="Uramoto M."/>
            <person name="Osada H."/>
        </authorList>
    </citation>
    <scope>NUCLEOTIDE SEQUENCE [LARGE SCALE GENOMIC DNA]</scope>
    <source>
        <strain evidence="8 9">SN-593</strain>
    </source>
</reference>
<proteinExistence type="inferred from homology"/>
<reference evidence="8 9" key="3">
    <citation type="journal article" date="2011" name="Nat. Chem. Biol.">
        <title>Reveromycin A biosynthesis uses RevG and RevJ for stereospecific spiroacetal formation.</title>
        <authorList>
            <person name="Takahashi S."/>
            <person name="Toyoda A."/>
            <person name="Sekiyama Y."/>
            <person name="Takagi H."/>
            <person name="Nogawa T."/>
            <person name="Uramoto M."/>
            <person name="Suzuki R."/>
            <person name="Koshino H."/>
            <person name="Kumano T."/>
            <person name="Panthee S."/>
            <person name="Dairi T."/>
            <person name="Ishikawa J."/>
            <person name="Ikeda H."/>
            <person name="Sakaki Y."/>
            <person name="Osada H."/>
        </authorList>
    </citation>
    <scope>NUCLEOTIDE SEQUENCE [LARGE SCALE GENOMIC DNA]</scope>
    <source>
        <strain evidence="8 9">SN-593</strain>
    </source>
</reference>
<evidence type="ECO:0000256" key="6">
    <source>
        <dbReference type="RuleBase" id="RU003704"/>
    </source>
</evidence>
<name>A0A7U3VSP4_9ACTN</name>
<dbReference type="KEGG" id="arev:RVR_9858"/>
<dbReference type="GO" id="GO:0006000">
    <property type="term" value="P:fructose metabolic process"/>
    <property type="evidence" value="ECO:0007669"/>
    <property type="project" value="UniProtKB-ARBA"/>
</dbReference>
<dbReference type="SUPFAM" id="SSF53613">
    <property type="entry name" value="Ribokinase-like"/>
    <property type="match status" value="1"/>
</dbReference>
<dbReference type="PROSITE" id="PS00583">
    <property type="entry name" value="PFKB_KINASES_1"/>
    <property type="match status" value="1"/>
</dbReference>
<dbReference type="CDD" id="cd01167">
    <property type="entry name" value="bac_FRK"/>
    <property type="match status" value="1"/>
</dbReference>
<dbReference type="PANTHER" id="PTHR43085:SF1">
    <property type="entry name" value="PSEUDOURIDINE KINASE-RELATED"/>
    <property type="match status" value="1"/>
</dbReference>
<accession>A0A7U3VSP4</accession>
<sequence>MIGEALTDILTGPAGVHGEHPGGSPANVALGLGRLGHPVRLATRIGRDRTGNALRAWLERGGTELLPGSVGDVPTSSATARVRPDGTVGYEFDLVWDLAPATVEALRSGPPAHLHIGSVATALPPGADLVLAATEETRPRATVSYDPNIRPALLGDRAHERARVEHLVALSDVVKASDEDLAWLYPDEDPDTAAARWARLGPALVVLTRGPRGARAWWRQGHLDVPAPPIRVVDTVGAGDSFMSALVSALLRRDLLSGGGTSATAATRARLREATGAGALPAEVVEALRYAVRAAGITCSRPGAAPPTYEELERPPV</sequence>
<keyword evidence="3" id="KW-0547">Nucleotide-binding</keyword>
<evidence type="ECO:0000259" key="7">
    <source>
        <dbReference type="Pfam" id="PF00294"/>
    </source>
</evidence>
<evidence type="ECO:0000313" key="9">
    <source>
        <dbReference type="Proteomes" id="UP000595703"/>
    </source>
</evidence>
<keyword evidence="5" id="KW-0067">ATP-binding</keyword>